<gene>
    <name evidence="3" type="ORF">GCM10009682_19030</name>
</gene>
<name>A0ABP4Y343_9ACTN</name>
<dbReference type="RefSeq" id="WP_344128495.1">
    <property type="nucleotide sequence ID" value="NZ_BAAALT010000048.1"/>
</dbReference>
<dbReference type="InterPro" id="IPR006016">
    <property type="entry name" value="UspA"/>
</dbReference>
<dbReference type="InterPro" id="IPR006015">
    <property type="entry name" value="Universal_stress_UspA"/>
</dbReference>
<dbReference type="Pfam" id="PF00582">
    <property type="entry name" value="Usp"/>
    <property type="match status" value="2"/>
</dbReference>
<reference evidence="4" key="1">
    <citation type="journal article" date="2019" name="Int. J. Syst. Evol. Microbiol.">
        <title>The Global Catalogue of Microorganisms (GCM) 10K type strain sequencing project: providing services to taxonomists for standard genome sequencing and annotation.</title>
        <authorList>
            <consortium name="The Broad Institute Genomics Platform"/>
            <consortium name="The Broad Institute Genome Sequencing Center for Infectious Disease"/>
            <person name="Wu L."/>
            <person name="Ma J."/>
        </authorList>
    </citation>
    <scope>NUCLEOTIDE SEQUENCE [LARGE SCALE GENOMIC DNA]</scope>
    <source>
        <strain evidence="4">JCM 13250</strain>
    </source>
</reference>
<dbReference type="PRINTS" id="PR01438">
    <property type="entry name" value="UNVRSLSTRESS"/>
</dbReference>
<keyword evidence="4" id="KW-1185">Reference proteome</keyword>
<dbReference type="PANTHER" id="PTHR31964">
    <property type="entry name" value="ADENINE NUCLEOTIDE ALPHA HYDROLASES-LIKE SUPERFAMILY PROTEIN"/>
    <property type="match status" value="1"/>
</dbReference>
<feature type="domain" description="UspA" evidence="2">
    <location>
        <begin position="188"/>
        <end position="314"/>
    </location>
</feature>
<dbReference type="Proteomes" id="UP001500218">
    <property type="component" value="Unassembled WGS sequence"/>
</dbReference>
<proteinExistence type="inferred from homology"/>
<dbReference type="InterPro" id="IPR014729">
    <property type="entry name" value="Rossmann-like_a/b/a_fold"/>
</dbReference>
<comment type="similarity">
    <text evidence="1">Belongs to the universal stress protein A family.</text>
</comment>
<sequence length="331" mass="33231">MTNEPGAATGAGPVVVGVDGSPSALDAVAEAVREATMRRRALRIVHAYVWPLLGSALDPLPTGGVPAGGIGAAGAATTAEGGLRQEADQFVAEAVTHARQLAPDVAVTGQVITGPPAAVLVEVAHNACLVVLGDRGLGGFTGLLVGSIAIRLAAHAPCPVLVVRGAARPDGPVAVGVERREPLPGKPDGNGHTDVALGMAFEEAALRGVPLRAVSAWRKGAAGDPGSPAPGESGDAREWALAAALAPWRERYPQVAVEAAMVQGRAGGALVDASEHAQLLVVGARGRGGFKGLLLGSISQAVLHHAACPVLVVRRAKDREGRPAQAEPAAP</sequence>
<protein>
    <submittedName>
        <fullName evidence="3">Universal stress protein</fullName>
    </submittedName>
</protein>
<evidence type="ECO:0000313" key="3">
    <source>
        <dbReference type="EMBL" id="GAA1797566.1"/>
    </source>
</evidence>
<evidence type="ECO:0000256" key="1">
    <source>
        <dbReference type="ARBA" id="ARBA00008791"/>
    </source>
</evidence>
<dbReference type="SUPFAM" id="SSF52402">
    <property type="entry name" value="Adenine nucleotide alpha hydrolases-like"/>
    <property type="match status" value="2"/>
</dbReference>
<comment type="caution">
    <text evidence="3">The sequence shown here is derived from an EMBL/GenBank/DDBJ whole genome shotgun (WGS) entry which is preliminary data.</text>
</comment>
<accession>A0ABP4Y343</accession>
<feature type="domain" description="UspA" evidence="2">
    <location>
        <begin position="13"/>
        <end position="164"/>
    </location>
</feature>
<evidence type="ECO:0000313" key="4">
    <source>
        <dbReference type="Proteomes" id="UP001500218"/>
    </source>
</evidence>
<dbReference type="PANTHER" id="PTHR31964:SF113">
    <property type="entry name" value="USPA DOMAIN-CONTAINING PROTEIN"/>
    <property type="match status" value="1"/>
</dbReference>
<dbReference type="Gene3D" id="3.40.50.620">
    <property type="entry name" value="HUPs"/>
    <property type="match status" value="2"/>
</dbReference>
<organism evidence="3 4">
    <name type="scientific">Luedemannella flava</name>
    <dbReference type="NCBI Taxonomy" id="349316"/>
    <lineage>
        <taxon>Bacteria</taxon>
        <taxon>Bacillati</taxon>
        <taxon>Actinomycetota</taxon>
        <taxon>Actinomycetes</taxon>
        <taxon>Micromonosporales</taxon>
        <taxon>Micromonosporaceae</taxon>
        <taxon>Luedemannella</taxon>
    </lineage>
</organism>
<dbReference type="EMBL" id="BAAALT010000048">
    <property type="protein sequence ID" value="GAA1797566.1"/>
    <property type="molecule type" value="Genomic_DNA"/>
</dbReference>
<evidence type="ECO:0000259" key="2">
    <source>
        <dbReference type="Pfam" id="PF00582"/>
    </source>
</evidence>